<evidence type="ECO:0000313" key="2">
    <source>
        <dbReference type="Proteomes" id="UP001432401"/>
    </source>
</evidence>
<reference evidence="1 2" key="1">
    <citation type="submission" date="2024-06" db="EMBL/GenBank/DDBJ databases">
        <authorList>
            <person name="Bataeva Y.V."/>
            <person name="Grigorian L.N."/>
            <person name="Solomentsev V.I."/>
        </authorList>
    </citation>
    <scope>NUCLEOTIDE SEQUENCE [LARGE SCALE GENOMIC DNA]</scope>
    <source>
        <strain evidence="2">SCPM-O-B-12605 (RCAM04882)</strain>
    </source>
</reference>
<name>A0ABV1ZMH8_9ACTN</name>
<gene>
    <name evidence="1" type="ORF">ABUK86_00440</name>
</gene>
<comment type="caution">
    <text evidence="1">The sequence shown here is derived from an EMBL/GenBank/DDBJ whole genome shotgun (WGS) entry which is preliminary data.</text>
</comment>
<protein>
    <submittedName>
        <fullName evidence="1">Uncharacterized protein</fullName>
    </submittedName>
</protein>
<dbReference type="EMBL" id="JBEQNB010000001">
    <property type="protein sequence ID" value="MES0832233.1"/>
    <property type="molecule type" value="Genomic_DNA"/>
</dbReference>
<proteinExistence type="predicted"/>
<dbReference type="Proteomes" id="UP001432401">
    <property type="component" value="Unassembled WGS sequence"/>
</dbReference>
<organism evidence="1 2">
    <name type="scientific">Nocardiopsis tropica</name>
    <dbReference type="NCBI Taxonomy" id="109330"/>
    <lineage>
        <taxon>Bacteria</taxon>
        <taxon>Bacillati</taxon>
        <taxon>Actinomycetota</taxon>
        <taxon>Actinomycetes</taxon>
        <taxon>Streptosporangiales</taxon>
        <taxon>Nocardiopsidaceae</taxon>
        <taxon>Nocardiopsis</taxon>
    </lineage>
</organism>
<accession>A0ABV1ZMH8</accession>
<dbReference type="RefSeq" id="WP_352982168.1">
    <property type="nucleotide sequence ID" value="NZ_JBEQNB010000001.1"/>
</dbReference>
<evidence type="ECO:0000313" key="1">
    <source>
        <dbReference type="EMBL" id="MES0832233.1"/>
    </source>
</evidence>
<keyword evidence="2" id="KW-1185">Reference proteome</keyword>
<sequence>MGISEFCGITGAAVHLMHDSLGSPDLAGVDATVDATAYPGAMSTNRL</sequence>